<protein>
    <submittedName>
        <fullName evidence="2">Uncharacterized protein</fullName>
    </submittedName>
</protein>
<organism evidence="2 4">
    <name type="scientific">Paenibacillus jilunlii</name>
    <dbReference type="NCBI Taxonomy" id="682956"/>
    <lineage>
        <taxon>Bacteria</taxon>
        <taxon>Bacillati</taxon>
        <taxon>Bacillota</taxon>
        <taxon>Bacilli</taxon>
        <taxon>Bacillales</taxon>
        <taxon>Paenibacillaceae</taxon>
        <taxon>Paenibacillus</taxon>
    </lineage>
</organism>
<dbReference type="EMBL" id="LIPY01000100">
    <property type="protein sequence ID" value="KWX77558.1"/>
    <property type="molecule type" value="Genomic_DNA"/>
</dbReference>
<reference evidence="2 4" key="2">
    <citation type="submission" date="2016-10" db="EMBL/GenBank/DDBJ databases">
        <authorList>
            <person name="de Groot N.N."/>
        </authorList>
    </citation>
    <scope>NUCLEOTIDE SEQUENCE [LARGE SCALE GENOMIC DNA]</scope>
    <source>
        <strain evidence="2 4">CGMCC 1.10239</strain>
    </source>
</reference>
<dbReference type="Proteomes" id="UP000070252">
    <property type="component" value="Unassembled WGS sequence"/>
</dbReference>
<evidence type="ECO:0000313" key="1">
    <source>
        <dbReference type="EMBL" id="KWX77558.1"/>
    </source>
</evidence>
<name>A0A1G9Y4L2_9BACL</name>
<keyword evidence="3" id="KW-1185">Reference proteome</keyword>
<evidence type="ECO:0000313" key="3">
    <source>
        <dbReference type="Proteomes" id="UP000070252"/>
    </source>
</evidence>
<gene>
    <name evidence="1" type="ORF">AML91_07125</name>
    <name evidence="2" type="ORF">SAMN05216191_1252</name>
</gene>
<accession>A0A1G9Y4L2</accession>
<sequence>MVVSQSREYPTFLLPARLQILVHNLLYAIGLCRNNGKTAVVGAPEVGLCRNNGKTAVVGAPWVGLCRNNGGTAVVGAQREGLLAPRRLVCPETTAELPLFSPPWQEQKDSSRKVVCSPVKIVRNCLTALPEGHSGLSPGRKVF</sequence>
<dbReference type="EMBL" id="FNGM01000025">
    <property type="protein sequence ID" value="SDN03958.1"/>
    <property type="molecule type" value="Genomic_DNA"/>
</dbReference>
<dbReference type="AlphaFoldDB" id="A0A1G9Y4L2"/>
<dbReference type="Proteomes" id="UP000182783">
    <property type="component" value="Unassembled WGS sequence"/>
</dbReference>
<evidence type="ECO:0000313" key="2">
    <source>
        <dbReference type="EMBL" id="SDN03958.1"/>
    </source>
</evidence>
<evidence type="ECO:0000313" key="4">
    <source>
        <dbReference type="Proteomes" id="UP000182783"/>
    </source>
</evidence>
<proteinExistence type="predicted"/>
<reference evidence="1 3" key="1">
    <citation type="submission" date="2015-08" db="EMBL/GenBank/DDBJ databases">
        <title>Genome of Paenibacillus jilunlii.</title>
        <authorList>
            <person name="Sant'Anna F.H."/>
            <person name="Ambrosini A."/>
            <person name="Souza R."/>
            <person name="Bach E."/>
            <person name="Fernandes G."/>
            <person name="Balsanelli E."/>
            <person name="Baura V.A."/>
            <person name="Pedrosa F.O."/>
            <person name="Souza E.M."/>
            <person name="Passaglia L."/>
        </authorList>
    </citation>
    <scope>NUCLEOTIDE SEQUENCE [LARGE SCALE GENOMIC DNA]</scope>
    <source>
        <strain evidence="1 3">DSM 23019</strain>
    </source>
</reference>